<dbReference type="Proteomes" id="UP000774617">
    <property type="component" value="Unassembled WGS sequence"/>
</dbReference>
<feature type="chain" id="PRO_5045284967" evidence="1">
    <location>
        <begin position="21"/>
        <end position="92"/>
    </location>
</feature>
<organism evidence="2 3">
    <name type="scientific">Macrophomina phaseolina</name>
    <dbReference type="NCBI Taxonomy" id="35725"/>
    <lineage>
        <taxon>Eukaryota</taxon>
        <taxon>Fungi</taxon>
        <taxon>Dikarya</taxon>
        <taxon>Ascomycota</taxon>
        <taxon>Pezizomycotina</taxon>
        <taxon>Dothideomycetes</taxon>
        <taxon>Dothideomycetes incertae sedis</taxon>
        <taxon>Botryosphaeriales</taxon>
        <taxon>Botryosphaeriaceae</taxon>
        <taxon>Macrophomina</taxon>
    </lineage>
</organism>
<keyword evidence="3" id="KW-1185">Reference proteome</keyword>
<proteinExistence type="predicted"/>
<reference evidence="2 3" key="1">
    <citation type="journal article" date="2021" name="Nat. Commun.">
        <title>Genetic determinants of endophytism in the Arabidopsis root mycobiome.</title>
        <authorList>
            <person name="Mesny F."/>
            <person name="Miyauchi S."/>
            <person name="Thiergart T."/>
            <person name="Pickel B."/>
            <person name="Atanasova L."/>
            <person name="Karlsson M."/>
            <person name="Huettel B."/>
            <person name="Barry K.W."/>
            <person name="Haridas S."/>
            <person name="Chen C."/>
            <person name="Bauer D."/>
            <person name="Andreopoulos W."/>
            <person name="Pangilinan J."/>
            <person name="LaButti K."/>
            <person name="Riley R."/>
            <person name="Lipzen A."/>
            <person name="Clum A."/>
            <person name="Drula E."/>
            <person name="Henrissat B."/>
            <person name="Kohler A."/>
            <person name="Grigoriev I.V."/>
            <person name="Martin F.M."/>
            <person name="Hacquard S."/>
        </authorList>
    </citation>
    <scope>NUCLEOTIDE SEQUENCE [LARGE SCALE GENOMIC DNA]</scope>
    <source>
        <strain evidence="2 3">MPI-SDFR-AT-0080</strain>
    </source>
</reference>
<dbReference type="EMBL" id="JAGTJR010000048">
    <property type="protein sequence ID" value="KAH7028621.1"/>
    <property type="molecule type" value="Genomic_DNA"/>
</dbReference>
<name>A0ABQ8FVM1_9PEZI</name>
<accession>A0ABQ8FVM1</accession>
<evidence type="ECO:0000313" key="2">
    <source>
        <dbReference type="EMBL" id="KAH7028621.1"/>
    </source>
</evidence>
<evidence type="ECO:0000256" key="1">
    <source>
        <dbReference type="SAM" id="SignalP"/>
    </source>
</evidence>
<evidence type="ECO:0000313" key="3">
    <source>
        <dbReference type="Proteomes" id="UP000774617"/>
    </source>
</evidence>
<sequence>MPWVCRHHALFLSHRQLATAIHLHVGSYAQTAGTAKAHYQNSLRLGPSPAPTCQADLVAAFSATSLADVLHQSSSQIYLPGGQARPPSDLFS</sequence>
<feature type="signal peptide" evidence="1">
    <location>
        <begin position="1"/>
        <end position="20"/>
    </location>
</feature>
<protein>
    <submittedName>
        <fullName evidence="2">Uncharacterized protein</fullName>
    </submittedName>
</protein>
<comment type="caution">
    <text evidence="2">The sequence shown here is derived from an EMBL/GenBank/DDBJ whole genome shotgun (WGS) entry which is preliminary data.</text>
</comment>
<gene>
    <name evidence="2" type="ORF">B0J12DRAFT_327757</name>
</gene>
<keyword evidence="1" id="KW-0732">Signal</keyword>